<dbReference type="InParanoid" id="A0A1B6QDX3"/>
<accession>A0A1B6QDX3</accession>
<evidence type="ECO:0000256" key="1">
    <source>
        <dbReference type="SAM" id="MobiDB-lite"/>
    </source>
</evidence>
<sequence>MELKSALTTSSEASLLTKCMAYSITAASQGSVILPPSLTNPNSSCDMRRSSPRTTVPRYASGTSNRLPSAEYTTQWPLLAIAVDDVPQDASVSFAGIEVSRFLAKAAILCHFFAI</sequence>
<dbReference type="FunCoup" id="A0A1B6QDX3">
    <property type="interactions" value="792"/>
</dbReference>
<dbReference type="EMBL" id="CM000761">
    <property type="protein sequence ID" value="KXG36113.1"/>
    <property type="molecule type" value="Genomic_DNA"/>
</dbReference>
<evidence type="ECO:0000313" key="3">
    <source>
        <dbReference type="Proteomes" id="UP000000768"/>
    </source>
</evidence>
<gene>
    <name evidence="2" type="ORF">SORBI_3002G284800</name>
</gene>
<dbReference type="OMA" id="KCMAYSI"/>
<feature type="region of interest" description="Disordered" evidence="1">
    <location>
        <begin position="39"/>
        <end position="63"/>
    </location>
</feature>
<name>A0A1B6QDX3_SORBI</name>
<proteinExistence type="predicted"/>
<dbReference type="AlphaFoldDB" id="A0A1B6QDX3"/>
<keyword evidence="3" id="KW-1185">Reference proteome</keyword>
<protein>
    <submittedName>
        <fullName evidence="2">Uncharacterized protein</fullName>
    </submittedName>
</protein>
<dbReference type="Proteomes" id="UP000000768">
    <property type="component" value="Chromosome 2"/>
</dbReference>
<organism evidence="2 3">
    <name type="scientific">Sorghum bicolor</name>
    <name type="common">Sorghum</name>
    <name type="synonym">Sorghum vulgare</name>
    <dbReference type="NCBI Taxonomy" id="4558"/>
    <lineage>
        <taxon>Eukaryota</taxon>
        <taxon>Viridiplantae</taxon>
        <taxon>Streptophyta</taxon>
        <taxon>Embryophyta</taxon>
        <taxon>Tracheophyta</taxon>
        <taxon>Spermatophyta</taxon>
        <taxon>Magnoliopsida</taxon>
        <taxon>Liliopsida</taxon>
        <taxon>Poales</taxon>
        <taxon>Poaceae</taxon>
        <taxon>PACMAD clade</taxon>
        <taxon>Panicoideae</taxon>
        <taxon>Andropogonodae</taxon>
        <taxon>Andropogoneae</taxon>
        <taxon>Sorghinae</taxon>
        <taxon>Sorghum</taxon>
    </lineage>
</organism>
<reference evidence="2 3" key="1">
    <citation type="journal article" date="2009" name="Nature">
        <title>The Sorghum bicolor genome and the diversification of grasses.</title>
        <authorList>
            <person name="Paterson A.H."/>
            <person name="Bowers J.E."/>
            <person name="Bruggmann R."/>
            <person name="Dubchak I."/>
            <person name="Grimwood J."/>
            <person name="Gundlach H."/>
            <person name="Haberer G."/>
            <person name="Hellsten U."/>
            <person name="Mitros T."/>
            <person name="Poliakov A."/>
            <person name="Schmutz J."/>
            <person name="Spannagl M."/>
            <person name="Tang H."/>
            <person name="Wang X."/>
            <person name="Wicker T."/>
            <person name="Bharti A.K."/>
            <person name="Chapman J."/>
            <person name="Feltus F.A."/>
            <person name="Gowik U."/>
            <person name="Grigoriev I.V."/>
            <person name="Lyons E."/>
            <person name="Maher C.A."/>
            <person name="Martis M."/>
            <person name="Narechania A."/>
            <person name="Otillar R.P."/>
            <person name="Penning B.W."/>
            <person name="Salamov A.A."/>
            <person name="Wang Y."/>
            <person name="Zhang L."/>
            <person name="Carpita N.C."/>
            <person name="Freeling M."/>
            <person name="Gingle A.R."/>
            <person name="Hash C.T."/>
            <person name="Keller B."/>
            <person name="Klein P."/>
            <person name="Kresovich S."/>
            <person name="McCann M.C."/>
            <person name="Ming R."/>
            <person name="Peterson D.G."/>
            <person name="Mehboob-ur-Rahman"/>
            <person name="Ware D."/>
            <person name="Westhoff P."/>
            <person name="Mayer K.F."/>
            <person name="Messing J."/>
            <person name="Rokhsar D.S."/>
        </authorList>
    </citation>
    <scope>NUCLEOTIDE SEQUENCE [LARGE SCALE GENOMIC DNA]</scope>
    <source>
        <strain evidence="3">cv. BTx623</strain>
    </source>
</reference>
<dbReference type="Gramene" id="KXG36113">
    <property type="protein sequence ID" value="KXG36113"/>
    <property type="gene ID" value="SORBI_3002G284800"/>
</dbReference>
<evidence type="ECO:0000313" key="2">
    <source>
        <dbReference type="EMBL" id="KXG36113.1"/>
    </source>
</evidence>
<reference evidence="3" key="2">
    <citation type="journal article" date="2018" name="Plant J.">
        <title>The Sorghum bicolor reference genome: improved assembly, gene annotations, a transcriptome atlas, and signatures of genome organization.</title>
        <authorList>
            <person name="McCormick R.F."/>
            <person name="Truong S.K."/>
            <person name="Sreedasyam A."/>
            <person name="Jenkins J."/>
            <person name="Shu S."/>
            <person name="Sims D."/>
            <person name="Kennedy M."/>
            <person name="Amirebrahimi M."/>
            <person name="Weers B.D."/>
            <person name="McKinley B."/>
            <person name="Mattison A."/>
            <person name="Morishige D.T."/>
            <person name="Grimwood J."/>
            <person name="Schmutz J."/>
            <person name="Mullet J.E."/>
        </authorList>
    </citation>
    <scope>NUCLEOTIDE SEQUENCE [LARGE SCALE GENOMIC DNA]</scope>
    <source>
        <strain evidence="3">cv. BTx623</strain>
    </source>
</reference>